<dbReference type="PANTHER" id="PTHR48047:SF51">
    <property type="entry name" value="GLYCOSYLTRANSFERASE"/>
    <property type="match status" value="1"/>
</dbReference>
<proteinExistence type="inferred from homology"/>
<dbReference type="EMBL" id="JARYMX010000007">
    <property type="protein sequence ID" value="KAJ9540559.1"/>
    <property type="molecule type" value="Genomic_DNA"/>
</dbReference>
<dbReference type="GO" id="GO:0035251">
    <property type="term" value="F:UDP-glucosyltransferase activity"/>
    <property type="evidence" value="ECO:0007669"/>
    <property type="project" value="TreeGrafter"/>
</dbReference>
<organism evidence="2 3">
    <name type="scientific">Centaurea solstitialis</name>
    <name type="common">yellow star-thistle</name>
    <dbReference type="NCBI Taxonomy" id="347529"/>
    <lineage>
        <taxon>Eukaryota</taxon>
        <taxon>Viridiplantae</taxon>
        <taxon>Streptophyta</taxon>
        <taxon>Embryophyta</taxon>
        <taxon>Tracheophyta</taxon>
        <taxon>Spermatophyta</taxon>
        <taxon>Magnoliopsida</taxon>
        <taxon>eudicotyledons</taxon>
        <taxon>Gunneridae</taxon>
        <taxon>Pentapetalae</taxon>
        <taxon>asterids</taxon>
        <taxon>campanulids</taxon>
        <taxon>Asterales</taxon>
        <taxon>Asteraceae</taxon>
        <taxon>Carduoideae</taxon>
        <taxon>Cardueae</taxon>
        <taxon>Centaureinae</taxon>
        <taxon>Centaurea</taxon>
    </lineage>
</organism>
<dbReference type="Proteomes" id="UP001172457">
    <property type="component" value="Chromosome 7"/>
</dbReference>
<comment type="caution">
    <text evidence="2">The sequence shown here is derived from an EMBL/GenBank/DDBJ whole genome shotgun (WGS) entry which is preliminary data.</text>
</comment>
<comment type="similarity">
    <text evidence="1">Belongs to the UDP-glycosyltransferase family.</text>
</comment>
<gene>
    <name evidence="2" type="ORF">OSB04_027065</name>
</gene>
<accession>A0AA38W7W0</accession>
<reference evidence="2" key="1">
    <citation type="submission" date="2023-03" db="EMBL/GenBank/DDBJ databases">
        <title>Chromosome-scale reference genome and RAD-based genetic map of yellow starthistle (Centaurea solstitialis) reveal putative structural variation and QTLs associated with invader traits.</title>
        <authorList>
            <person name="Reatini B."/>
            <person name="Cang F.A."/>
            <person name="Jiang Q."/>
            <person name="Mckibben M.T.W."/>
            <person name="Barker M.S."/>
            <person name="Rieseberg L.H."/>
            <person name="Dlugosch K.M."/>
        </authorList>
    </citation>
    <scope>NUCLEOTIDE SEQUENCE</scope>
    <source>
        <strain evidence="2">CAN-66</strain>
        <tissue evidence="2">Leaf</tissue>
    </source>
</reference>
<evidence type="ECO:0000313" key="3">
    <source>
        <dbReference type="Proteomes" id="UP001172457"/>
    </source>
</evidence>
<keyword evidence="3" id="KW-1185">Reference proteome</keyword>
<evidence type="ECO:0000313" key="2">
    <source>
        <dbReference type="EMBL" id="KAJ9540559.1"/>
    </source>
</evidence>
<protein>
    <submittedName>
        <fullName evidence="2">Uncharacterized protein</fullName>
    </submittedName>
</protein>
<dbReference type="AlphaFoldDB" id="A0AA38W7W0"/>
<dbReference type="PANTHER" id="PTHR48047">
    <property type="entry name" value="GLYCOSYLTRANSFERASE"/>
    <property type="match status" value="1"/>
</dbReference>
<name>A0AA38W7W0_9ASTR</name>
<evidence type="ECO:0000256" key="1">
    <source>
        <dbReference type="ARBA" id="ARBA00009995"/>
    </source>
</evidence>
<dbReference type="Gene3D" id="3.40.50.2000">
    <property type="entry name" value="Glycogen Phosphorylase B"/>
    <property type="match status" value="1"/>
</dbReference>
<dbReference type="SUPFAM" id="SSF53756">
    <property type="entry name" value="UDP-Glycosyltransferase/glycogen phosphorylase"/>
    <property type="match status" value="1"/>
</dbReference>
<sequence length="153" mass="16876">MASSLHVVLFPFMAKGHTIPILHLARLLLRRNAAVTIFTTPSNHPYISASLSDTPTTIISLPFPQNIPGIPAGVESTDKLPSMSLFLPFVSSTKLLKPDFEHALKTLETPPTFMITDGFFGWTLDSANKFDIPRLVYYGMSNFAITISRVIVN</sequence>